<protein>
    <recommendedName>
        <fullName evidence="2">histidine kinase</fullName>
        <ecNumber evidence="2">2.7.13.3</ecNumber>
    </recommendedName>
</protein>
<feature type="transmembrane region" description="Helical" evidence="7">
    <location>
        <begin position="36"/>
        <end position="54"/>
    </location>
</feature>
<dbReference type="CDD" id="cd00082">
    <property type="entry name" value="HisKA"/>
    <property type="match status" value="1"/>
</dbReference>
<name>A0A364Y6P7_9BACT</name>
<evidence type="ECO:0000256" key="6">
    <source>
        <dbReference type="ARBA" id="ARBA00023012"/>
    </source>
</evidence>
<keyword evidence="7" id="KW-0472">Membrane</keyword>
<dbReference type="AlphaFoldDB" id="A0A364Y6P7"/>
<dbReference type="SMART" id="SM00387">
    <property type="entry name" value="HATPase_c"/>
    <property type="match status" value="1"/>
</dbReference>
<reference evidence="9 10" key="1">
    <citation type="submission" date="2018-06" db="EMBL/GenBank/DDBJ databases">
        <title>Chryseolinea flavus sp. nov., a member of the phylum Bacteroidetes isolated from soil.</title>
        <authorList>
            <person name="Li Y."/>
            <person name="Wang J."/>
        </authorList>
    </citation>
    <scope>NUCLEOTIDE SEQUENCE [LARGE SCALE GENOMIC DNA]</scope>
    <source>
        <strain evidence="9 10">SDU1-6</strain>
    </source>
</reference>
<dbReference type="CDD" id="cd00075">
    <property type="entry name" value="HATPase"/>
    <property type="match status" value="1"/>
</dbReference>
<keyword evidence="10" id="KW-1185">Reference proteome</keyword>
<feature type="transmembrane region" description="Helical" evidence="7">
    <location>
        <begin position="175"/>
        <end position="194"/>
    </location>
</feature>
<keyword evidence="7" id="KW-1133">Transmembrane helix</keyword>
<evidence type="ECO:0000256" key="3">
    <source>
        <dbReference type="ARBA" id="ARBA00022553"/>
    </source>
</evidence>
<evidence type="ECO:0000313" key="10">
    <source>
        <dbReference type="Proteomes" id="UP000251889"/>
    </source>
</evidence>
<dbReference type="PANTHER" id="PTHR43711:SF31">
    <property type="entry name" value="HISTIDINE KINASE"/>
    <property type="match status" value="1"/>
</dbReference>
<dbReference type="PROSITE" id="PS50109">
    <property type="entry name" value="HIS_KIN"/>
    <property type="match status" value="1"/>
</dbReference>
<dbReference type="Pfam" id="PF00512">
    <property type="entry name" value="HisKA"/>
    <property type="match status" value="1"/>
</dbReference>
<dbReference type="PANTHER" id="PTHR43711">
    <property type="entry name" value="TWO-COMPONENT HISTIDINE KINASE"/>
    <property type="match status" value="1"/>
</dbReference>
<evidence type="ECO:0000313" key="9">
    <source>
        <dbReference type="EMBL" id="RAW02774.1"/>
    </source>
</evidence>
<evidence type="ECO:0000256" key="2">
    <source>
        <dbReference type="ARBA" id="ARBA00012438"/>
    </source>
</evidence>
<feature type="transmembrane region" description="Helical" evidence="7">
    <location>
        <begin position="140"/>
        <end position="163"/>
    </location>
</feature>
<dbReference type="OrthoDB" id="109585at2"/>
<keyword evidence="5" id="KW-0418">Kinase</keyword>
<dbReference type="EC" id="2.7.13.3" evidence="2"/>
<dbReference type="SUPFAM" id="SSF55874">
    <property type="entry name" value="ATPase domain of HSP90 chaperone/DNA topoisomerase II/histidine kinase"/>
    <property type="match status" value="1"/>
</dbReference>
<dbReference type="SMART" id="SM00388">
    <property type="entry name" value="HisKA"/>
    <property type="match status" value="1"/>
</dbReference>
<proteinExistence type="predicted"/>
<dbReference type="Gene3D" id="1.10.287.130">
    <property type="match status" value="1"/>
</dbReference>
<dbReference type="Proteomes" id="UP000251889">
    <property type="component" value="Unassembled WGS sequence"/>
</dbReference>
<evidence type="ECO:0000256" key="5">
    <source>
        <dbReference type="ARBA" id="ARBA00022777"/>
    </source>
</evidence>
<dbReference type="EMBL" id="QMFY01000001">
    <property type="protein sequence ID" value="RAW02774.1"/>
    <property type="molecule type" value="Genomic_DNA"/>
</dbReference>
<dbReference type="PRINTS" id="PR00344">
    <property type="entry name" value="BCTRLSENSOR"/>
</dbReference>
<sequence length="435" mass="49808">MNKPTEIKLSPFRKWVRNLIIGPDTYIESYGEFKQVILSGQFALIGIVLCLMYATVGACLGSYVGLPIFITTIFFLGLSIFIHRQGDHCLANYFLLPTINIAVYLFAASESAGSGAFLFFIVNTLAAFCVFNYKQRLLSILFAVFTYFLFALAYFVDFSILPYRHYSDEIMLFKLVLNFSVALPCVTMGVYLLISLNHYNALQLVQSNAELVKTNTELDRFVYSTSHDLRAPLSSVLGLIDIAHRSNSEREVKQYLGMMKDRIHSLDKFIKDITDYSRNNRLEIIRERINLHELASEVWDSLRFSPEAEHIKCEIDIQEDLYIETDKNRLRVILANLISNAIRYHDVRKNNKFIRLHYQLNGRVFFLKVEDNGQGIAPEYHNRIFDMFYRGNEQSKGSGLGLYIVKEALVKLSGSIRLESAPGVGSTFIVKLPQK</sequence>
<keyword evidence="3" id="KW-0597">Phosphoprotein</keyword>
<accession>A0A364Y6P7</accession>
<dbReference type="InterPro" id="IPR036890">
    <property type="entry name" value="HATPase_C_sf"/>
</dbReference>
<feature type="transmembrane region" description="Helical" evidence="7">
    <location>
        <begin position="113"/>
        <end position="133"/>
    </location>
</feature>
<dbReference type="InterPro" id="IPR005467">
    <property type="entry name" value="His_kinase_dom"/>
</dbReference>
<keyword evidence="6" id="KW-0902">Two-component regulatory system</keyword>
<gene>
    <name evidence="9" type="ORF">DQQ10_01305</name>
</gene>
<dbReference type="GO" id="GO:0000155">
    <property type="term" value="F:phosphorelay sensor kinase activity"/>
    <property type="evidence" value="ECO:0007669"/>
    <property type="project" value="InterPro"/>
</dbReference>
<feature type="transmembrane region" description="Helical" evidence="7">
    <location>
        <begin position="60"/>
        <end position="82"/>
    </location>
</feature>
<dbReference type="InterPro" id="IPR004358">
    <property type="entry name" value="Sig_transdc_His_kin-like_C"/>
</dbReference>
<feature type="domain" description="Histidine kinase" evidence="8">
    <location>
        <begin position="224"/>
        <end position="435"/>
    </location>
</feature>
<evidence type="ECO:0000259" key="8">
    <source>
        <dbReference type="PROSITE" id="PS50109"/>
    </source>
</evidence>
<keyword evidence="7" id="KW-0812">Transmembrane</keyword>
<keyword evidence="4" id="KW-0808">Transferase</keyword>
<dbReference type="SUPFAM" id="SSF47384">
    <property type="entry name" value="Homodimeric domain of signal transducing histidine kinase"/>
    <property type="match status" value="1"/>
</dbReference>
<dbReference type="Pfam" id="PF02518">
    <property type="entry name" value="HATPase_c"/>
    <property type="match status" value="1"/>
</dbReference>
<dbReference type="InterPro" id="IPR003661">
    <property type="entry name" value="HisK_dim/P_dom"/>
</dbReference>
<comment type="caution">
    <text evidence="9">The sequence shown here is derived from an EMBL/GenBank/DDBJ whole genome shotgun (WGS) entry which is preliminary data.</text>
</comment>
<evidence type="ECO:0000256" key="7">
    <source>
        <dbReference type="SAM" id="Phobius"/>
    </source>
</evidence>
<dbReference type="InterPro" id="IPR036097">
    <property type="entry name" value="HisK_dim/P_sf"/>
</dbReference>
<comment type="catalytic activity">
    <reaction evidence="1">
        <text>ATP + protein L-histidine = ADP + protein N-phospho-L-histidine.</text>
        <dbReference type="EC" id="2.7.13.3"/>
    </reaction>
</comment>
<evidence type="ECO:0000256" key="1">
    <source>
        <dbReference type="ARBA" id="ARBA00000085"/>
    </source>
</evidence>
<dbReference type="FunFam" id="3.30.565.10:FF:000006">
    <property type="entry name" value="Sensor histidine kinase WalK"/>
    <property type="match status" value="1"/>
</dbReference>
<feature type="transmembrane region" description="Helical" evidence="7">
    <location>
        <begin position="89"/>
        <end position="107"/>
    </location>
</feature>
<dbReference type="InterPro" id="IPR050736">
    <property type="entry name" value="Sensor_HK_Regulatory"/>
</dbReference>
<dbReference type="InterPro" id="IPR003594">
    <property type="entry name" value="HATPase_dom"/>
</dbReference>
<dbReference type="Gene3D" id="3.30.565.10">
    <property type="entry name" value="Histidine kinase-like ATPase, C-terminal domain"/>
    <property type="match status" value="1"/>
</dbReference>
<dbReference type="RefSeq" id="WP_112744989.1">
    <property type="nucleotide sequence ID" value="NZ_QMFY01000001.1"/>
</dbReference>
<organism evidence="9 10">
    <name type="scientific">Pseudochryseolinea flava</name>
    <dbReference type="NCBI Taxonomy" id="2059302"/>
    <lineage>
        <taxon>Bacteria</taxon>
        <taxon>Pseudomonadati</taxon>
        <taxon>Bacteroidota</taxon>
        <taxon>Cytophagia</taxon>
        <taxon>Cytophagales</taxon>
        <taxon>Fulvivirgaceae</taxon>
        <taxon>Pseudochryseolinea</taxon>
    </lineage>
</organism>
<evidence type="ECO:0000256" key="4">
    <source>
        <dbReference type="ARBA" id="ARBA00022679"/>
    </source>
</evidence>